<feature type="compositionally biased region" description="Pro residues" evidence="7">
    <location>
        <begin position="407"/>
        <end position="419"/>
    </location>
</feature>
<sequence>MAESPEDLKKTLSEVEQFLEKLSKEKLGKDAKKKREDILNKLKDLQEQKGSDEDSGDVYEQTQDEDETYEDVTSVRTSDDRSQSVSSLTEGPYGDVDETIPITPAPNIFEPDFAAYMEKKRKEGPLKLSAWQRRWVVIKDNIMFYYEKHTDKKQRGAVRLEGYEIKKADDLESAPKVDRKKKDLYFQLVKPGQRVYQGSKKEQKSRGEEEILKFIASSQEDLKFMVHTIHKITPPASKPQDTEADDVYEDATSARAEEENPYEVTDAKMQDPPAEEPIVEEDVYDDTMSPEDVYDDTLSPNQPAAPKPVETKQEPEEPEPDDEDVYEDTMSASQDHGQTPTLPPRPGETSHDKPLPKRDLPPPPPDPVEDSPSGDQPSPSRRELPPPPENGSSSGDKPPVLPRRELPPPPTGDSPPPSPARRELPSPPSQQNHTPPSPKKHVITVPLPENDLPNMYMALWDCSANTVQDLTFKRGDLIQVVSREYESFSWWVGFLDGKVGLVPKDYLMQAYEI</sequence>
<keyword evidence="10" id="KW-1185">Reference proteome</keyword>
<evidence type="ECO:0000259" key="9">
    <source>
        <dbReference type="PROSITE" id="PS50003"/>
    </source>
</evidence>
<proteinExistence type="inferred from homology"/>
<dbReference type="Gene3D" id="2.30.30.40">
    <property type="entry name" value="SH3 Domains"/>
    <property type="match status" value="1"/>
</dbReference>
<dbReference type="Pfam" id="PF00018">
    <property type="entry name" value="SH3_1"/>
    <property type="match status" value="1"/>
</dbReference>
<dbReference type="Gene3D" id="2.30.29.30">
    <property type="entry name" value="Pleckstrin-homology domain (PH domain)/Phosphotyrosine-binding domain (PTB)"/>
    <property type="match status" value="1"/>
</dbReference>
<dbReference type="OMA" id="SIPCEDE"/>
<dbReference type="PANTHER" id="PTHR15129:SF0">
    <property type="entry name" value="SH3 DOMAIN-CONTAINING PROTEIN"/>
    <property type="match status" value="1"/>
</dbReference>
<feature type="domain" description="SH3" evidence="8">
    <location>
        <begin position="451"/>
        <end position="512"/>
    </location>
</feature>
<evidence type="ECO:0000256" key="4">
    <source>
        <dbReference type="ARBA" id="ARBA00022490"/>
    </source>
</evidence>
<dbReference type="Pfam" id="PF00169">
    <property type="entry name" value="PH"/>
    <property type="match status" value="1"/>
</dbReference>
<dbReference type="InterPro" id="IPR037781">
    <property type="entry name" value="SKAP_fam"/>
</dbReference>
<dbReference type="PANTHER" id="PTHR15129">
    <property type="entry name" value="SRC-ASSOCIATED ADAPTOR PROTEIN"/>
    <property type="match status" value="1"/>
</dbReference>
<accession>A0A9J7HEE5</accession>
<evidence type="ECO:0000256" key="3">
    <source>
        <dbReference type="ARBA" id="ARBA00022443"/>
    </source>
</evidence>
<evidence type="ECO:0000256" key="5">
    <source>
        <dbReference type="ARBA" id="ARBA00022553"/>
    </source>
</evidence>
<dbReference type="OrthoDB" id="243840at2759"/>
<feature type="compositionally biased region" description="Acidic residues" evidence="7">
    <location>
        <begin position="273"/>
        <end position="295"/>
    </location>
</feature>
<reference evidence="11" key="2">
    <citation type="submission" date="2025-08" db="UniProtKB">
        <authorList>
            <consortium name="RefSeq"/>
        </authorList>
    </citation>
    <scope>IDENTIFICATION</scope>
    <source>
        <strain evidence="11">S238N-H82</strain>
        <tissue evidence="11">Testes</tissue>
    </source>
</reference>
<dbReference type="InterPro" id="IPR036028">
    <property type="entry name" value="SH3-like_dom_sf"/>
</dbReference>
<keyword evidence="5" id="KW-0597">Phosphoprotein</keyword>
<feature type="compositionally biased region" description="Acidic residues" evidence="7">
    <location>
        <begin position="316"/>
        <end position="327"/>
    </location>
</feature>
<evidence type="ECO:0000256" key="6">
    <source>
        <dbReference type="PROSITE-ProRule" id="PRU00192"/>
    </source>
</evidence>
<keyword evidence="4" id="KW-0963">Cytoplasm</keyword>
<feature type="compositionally biased region" description="Acidic residues" evidence="7">
    <location>
        <begin position="53"/>
        <end position="70"/>
    </location>
</feature>
<protein>
    <submittedName>
        <fullName evidence="11">Src kinase-associated phosphoprotein 2-B-like isoform X1</fullName>
    </submittedName>
</protein>
<dbReference type="PRINTS" id="PR00452">
    <property type="entry name" value="SH3DOMAIN"/>
</dbReference>
<feature type="compositionally biased region" description="Polar residues" evidence="7">
    <location>
        <begin position="330"/>
        <end position="340"/>
    </location>
</feature>
<dbReference type="AlphaFoldDB" id="A0A9J7HEE5"/>
<evidence type="ECO:0000256" key="1">
    <source>
        <dbReference type="ARBA" id="ARBA00004496"/>
    </source>
</evidence>
<dbReference type="KEGG" id="bfo:118403467"/>
<evidence type="ECO:0000256" key="2">
    <source>
        <dbReference type="ARBA" id="ARBA00005864"/>
    </source>
</evidence>
<feature type="compositionally biased region" description="Basic and acidic residues" evidence="7">
    <location>
        <begin position="348"/>
        <end position="360"/>
    </location>
</feature>
<dbReference type="RefSeq" id="XP_035658075.1">
    <property type="nucleotide sequence ID" value="XM_035802182.1"/>
</dbReference>
<comment type="subcellular location">
    <subcellularLocation>
        <location evidence="1">Cytoplasm</location>
    </subcellularLocation>
</comment>
<evidence type="ECO:0000256" key="7">
    <source>
        <dbReference type="SAM" id="MobiDB-lite"/>
    </source>
</evidence>
<dbReference type="InterPro" id="IPR001849">
    <property type="entry name" value="PH_domain"/>
</dbReference>
<dbReference type="Gene3D" id="6.10.250.220">
    <property type="match status" value="1"/>
</dbReference>
<feature type="domain" description="PH" evidence="9">
    <location>
        <begin position="119"/>
        <end position="234"/>
    </location>
</feature>
<dbReference type="InterPro" id="IPR001452">
    <property type="entry name" value="SH3_domain"/>
</dbReference>
<reference evidence="10" key="1">
    <citation type="journal article" date="2020" name="Nat. Ecol. Evol.">
        <title>Deeply conserved synteny resolves early events in vertebrate evolution.</title>
        <authorList>
            <person name="Simakov O."/>
            <person name="Marletaz F."/>
            <person name="Yue J.X."/>
            <person name="O'Connell B."/>
            <person name="Jenkins J."/>
            <person name="Brandt A."/>
            <person name="Calef R."/>
            <person name="Tung C.H."/>
            <person name="Huang T.K."/>
            <person name="Schmutz J."/>
            <person name="Satoh N."/>
            <person name="Yu J.K."/>
            <person name="Putnam N.H."/>
            <person name="Green R.E."/>
            <person name="Rokhsar D.S."/>
        </authorList>
    </citation>
    <scope>NUCLEOTIDE SEQUENCE [LARGE SCALE GENOMIC DNA]</scope>
    <source>
        <strain evidence="10">S238N-H82</strain>
    </source>
</reference>
<evidence type="ECO:0000313" key="11">
    <source>
        <dbReference type="RefSeq" id="XP_035658075.1"/>
    </source>
</evidence>
<dbReference type="PROSITE" id="PS50002">
    <property type="entry name" value="SH3"/>
    <property type="match status" value="1"/>
</dbReference>
<organism evidence="10 11">
    <name type="scientific">Branchiostoma floridae</name>
    <name type="common">Florida lancelet</name>
    <name type="synonym">Amphioxus</name>
    <dbReference type="NCBI Taxonomy" id="7739"/>
    <lineage>
        <taxon>Eukaryota</taxon>
        <taxon>Metazoa</taxon>
        <taxon>Chordata</taxon>
        <taxon>Cephalochordata</taxon>
        <taxon>Leptocardii</taxon>
        <taxon>Amphioxiformes</taxon>
        <taxon>Branchiostomatidae</taxon>
        <taxon>Branchiostoma</taxon>
    </lineage>
</organism>
<feature type="region of interest" description="Disordered" evidence="7">
    <location>
        <begin position="232"/>
        <end position="442"/>
    </location>
</feature>
<evidence type="ECO:0000313" key="10">
    <source>
        <dbReference type="Proteomes" id="UP000001554"/>
    </source>
</evidence>
<dbReference type="PROSITE" id="PS50003">
    <property type="entry name" value="PH_DOMAIN"/>
    <property type="match status" value="1"/>
</dbReference>
<dbReference type="SMART" id="SM00326">
    <property type="entry name" value="SH3"/>
    <property type="match status" value="1"/>
</dbReference>
<evidence type="ECO:0000259" key="8">
    <source>
        <dbReference type="PROSITE" id="PS50002"/>
    </source>
</evidence>
<gene>
    <name evidence="11" type="primary">LOC118403467</name>
</gene>
<name>A0A9J7HEE5_BRAFL</name>
<comment type="similarity">
    <text evidence="2">Belongs to the SKAP family.</text>
</comment>
<dbReference type="GO" id="GO:0005886">
    <property type="term" value="C:plasma membrane"/>
    <property type="evidence" value="ECO:0000318"/>
    <property type="project" value="GO_Central"/>
</dbReference>
<dbReference type="GeneID" id="118403467"/>
<feature type="region of interest" description="Disordered" evidence="7">
    <location>
        <begin position="43"/>
        <end position="104"/>
    </location>
</feature>
<dbReference type="SMART" id="SM00233">
    <property type="entry name" value="PH"/>
    <property type="match status" value="1"/>
</dbReference>
<dbReference type="GO" id="GO:0005737">
    <property type="term" value="C:cytoplasm"/>
    <property type="evidence" value="ECO:0000318"/>
    <property type="project" value="GO_Central"/>
</dbReference>
<dbReference type="Proteomes" id="UP000001554">
    <property type="component" value="Chromosome 16"/>
</dbReference>
<dbReference type="SUPFAM" id="SSF50044">
    <property type="entry name" value="SH3-domain"/>
    <property type="match status" value="1"/>
</dbReference>
<feature type="compositionally biased region" description="Basic and acidic residues" evidence="7">
    <location>
        <begin position="43"/>
        <end position="52"/>
    </location>
</feature>
<dbReference type="InterPro" id="IPR011993">
    <property type="entry name" value="PH-like_dom_sf"/>
</dbReference>
<keyword evidence="3 6" id="KW-0728">SH3 domain</keyword>
<dbReference type="SUPFAM" id="SSF50729">
    <property type="entry name" value="PH domain-like"/>
    <property type="match status" value="1"/>
</dbReference>
<dbReference type="CDD" id="cd11866">
    <property type="entry name" value="SH3_SKAP1-like"/>
    <property type="match status" value="1"/>
</dbReference>